<keyword evidence="2" id="KW-0805">Transcription regulation</keyword>
<organism evidence="6 7">
    <name type="scientific">Ramlibacter pinisoli</name>
    <dbReference type="NCBI Taxonomy" id="2682844"/>
    <lineage>
        <taxon>Bacteria</taxon>
        <taxon>Pseudomonadati</taxon>
        <taxon>Pseudomonadota</taxon>
        <taxon>Betaproteobacteria</taxon>
        <taxon>Burkholderiales</taxon>
        <taxon>Comamonadaceae</taxon>
        <taxon>Ramlibacter</taxon>
    </lineage>
</organism>
<evidence type="ECO:0000313" key="6">
    <source>
        <dbReference type="EMBL" id="MVQ28529.1"/>
    </source>
</evidence>
<comment type="caution">
    <text evidence="6">The sequence shown here is derived from an EMBL/GenBank/DDBJ whole genome shotgun (WGS) entry which is preliminary data.</text>
</comment>
<protein>
    <submittedName>
        <fullName evidence="6">LysR family transcriptional regulator</fullName>
    </submittedName>
</protein>
<dbReference type="EMBL" id="WSEL01000003">
    <property type="protein sequence ID" value="MVQ28529.1"/>
    <property type="molecule type" value="Genomic_DNA"/>
</dbReference>
<dbReference type="PANTHER" id="PTHR30419">
    <property type="entry name" value="HTH-TYPE TRANSCRIPTIONAL REGULATOR YBHD"/>
    <property type="match status" value="1"/>
</dbReference>
<evidence type="ECO:0000256" key="3">
    <source>
        <dbReference type="ARBA" id="ARBA00023125"/>
    </source>
</evidence>
<dbReference type="InterPro" id="IPR000847">
    <property type="entry name" value="LysR_HTH_N"/>
</dbReference>
<dbReference type="Gene3D" id="3.40.190.290">
    <property type="match status" value="1"/>
</dbReference>
<dbReference type="RefSeq" id="WP_157398328.1">
    <property type="nucleotide sequence ID" value="NZ_WSEL01000003.1"/>
</dbReference>
<dbReference type="Pfam" id="PF00126">
    <property type="entry name" value="HTH_1"/>
    <property type="match status" value="1"/>
</dbReference>
<sequence length="300" mass="32644">MPLDPLSLKLFIAVVEEQGIGKAAEREHIAAAAISKRITELEGTLRTQLLTRSHKGVEPTAAGVALLRLARQALHALDGVHAQMLDYATGTRGEVRLFANISAITEFLPQDLAAFAAEYPEVRLHLEERNSAVTARAVADNAADVGICIRPPQGEGVEILPYEVDELAVVLRRDHPLAAHRSLRLADLLDWDFVGLRTGSAINSQLAEAAASSGRAVRLRVHVTGYDALCLMVSAGLGIAIAPTGLVRLFVERLNLCEVPLAEPWARRELALCVRAQAELPQAARRLVEHLQRCAQQRRQ</sequence>
<gene>
    <name evidence="6" type="ORF">GON04_03675</name>
</gene>
<reference evidence="6 7" key="1">
    <citation type="submission" date="2019-12" db="EMBL/GenBank/DDBJ databases">
        <authorList>
            <person name="Huq M.A."/>
        </authorList>
    </citation>
    <scope>NUCLEOTIDE SEQUENCE [LARGE SCALE GENOMIC DNA]</scope>
    <source>
        <strain evidence="6 7">MAH-25</strain>
    </source>
</reference>
<evidence type="ECO:0000259" key="5">
    <source>
        <dbReference type="PROSITE" id="PS50931"/>
    </source>
</evidence>
<dbReference type="AlphaFoldDB" id="A0A6N8INU1"/>
<dbReference type="GO" id="GO:0005829">
    <property type="term" value="C:cytosol"/>
    <property type="evidence" value="ECO:0007669"/>
    <property type="project" value="TreeGrafter"/>
</dbReference>
<keyword evidence="3" id="KW-0238">DNA-binding</keyword>
<dbReference type="GO" id="GO:0003700">
    <property type="term" value="F:DNA-binding transcription factor activity"/>
    <property type="evidence" value="ECO:0007669"/>
    <property type="project" value="InterPro"/>
</dbReference>
<dbReference type="PANTHER" id="PTHR30419:SF2">
    <property type="entry name" value="LYSR FAMILY TRANSCRIPTIONAL REGULATOR"/>
    <property type="match status" value="1"/>
</dbReference>
<keyword evidence="4" id="KW-0804">Transcription</keyword>
<dbReference type="GO" id="GO:0003677">
    <property type="term" value="F:DNA binding"/>
    <property type="evidence" value="ECO:0007669"/>
    <property type="project" value="UniProtKB-KW"/>
</dbReference>
<dbReference type="InterPro" id="IPR005119">
    <property type="entry name" value="LysR_subst-bd"/>
</dbReference>
<dbReference type="InterPro" id="IPR050950">
    <property type="entry name" value="HTH-type_LysR_regulators"/>
</dbReference>
<dbReference type="CDD" id="cd08421">
    <property type="entry name" value="PBP2_LTTR_like_1"/>
    <property type="match status" value="1"/>
</dbReference>
<feature type="domain" description="HTH lysR-type" evidence="5">
    <location>
        <begin position="1"/>
        <end position="60"/>
    </location>
</feature>
<proteinExistence type="inferred from homology"/>
<dbReference type="SUPFAM" id="SSF53850">
    <property type="entry name" value="Periplasmic binding protein-like II"/>
    <property type="match status" value="1"/>
</dbReference>
<dbReference type="Gene3D" id="1.10.10.10">
    <property type="entry name" value="Winged helix-like DNA-binding domain superfamily/Winged helix DNA-binding domain"/>
    <property type="match status" value="1"/>
</dbReference>
<evidence type="ECO:0000256" key="1">
    <source>
        <dbReference type="ARBA" id="ARBA00009437"/>
    </source>
</evidence>
<dbReference type="PROSITE" id="PS50931">
    <property type="entry name" value="HTH_LYSR"/>
    <property type="match status" value="1"/>
</dbReference>
<evidence type="ECO:0000256" key="4">
    <source>
        <dbReference type="ARBA" id="ARBA00023163"/>
    </source>
</evidence>
<accession>A0A6N8INU1</accession>
<name>A0A6N8INU1_9BURK</name>
<dbReference type="InterPro" id="IPR036390">
    <property type="entry name" value="WH_DNA-bd_sf"/>
</dbReference>
<evidence type="ECO:0000256" key="2">
    <source>
        <dbReference type="ARBA" id="ARBA00023015"/>
    </source>
</evidence>
<evidence type="ECO:0000313" key="7">
    <source>
        <dbReference type="Proteomes" id="UP000469385"/>
    </source>
</evidence>
<dbReference type="Pfam" id="PF03466">
    <property type="entry name" value="LysR_substrate"/>
    <property type="match status" value="1"/>
</dbReference>
<comment type="similarity">
    <text evidence="1">Belongs to the LysR transcriptional regulatory family.</text>
</comment>
<dbReference type="Proteomes" id="UP000469385">
    <property type="component" value="Unassembled WGS sequence"/>
</dbReference>
<dbReference type="SUPFAM" id="SSF46785">
    <property type="entry name" value="Winged helix' DNA-binding domain"/>
    <property type="match status" value="1"/>
</dbReference>
<keyword evidence="7" id="KW-1185">Reference proteome</keyword>
<dbReference type="InterPro" id="IPR036388">
    <property type="entry name" value="WH-like_DNA-bd_sf"/>
</dbReference>